<sequence>MTDTLFAMVPHYGGWVVLLATFLSCLALPIPSSLMMLAAGAFAASGDLSLAGTAGAAYAGAIAGDQAGYAIGRHGGTPLVARLKRRARVASTVERAAEMLHRRAVSAVFLTRWLFSPLGPYVNFIGGAMGLAWSRFTLGSVTGEATWVTIYVGLGFAFGSQIALIADIASNLAGLLAAGAVTVLLGVALFRRRANNHRTA</sequence>
<evidence type="ECO:0000256" key="3">
    <source>
        <dbReference type="ARBA" id="ARBA00022692"/>
    </source>
</evidence>
<keyword evidence="2" id="KW-1003">Cell membrane</keyword>
<evidence type="ECO:0000313" key="8">
    <source>
        <dbReference type="EMBL" id="MBS0124589.1"/>
    </source>
</evidence>
<keyword evidence="3 6" id="KW-0812">Transmembrane</keyword>
<dbReference type="AlphaFoldDB" id="A0A8J7WDU7"/>
<feature type="transmembrane region" description="Helical" evidence="6">
    <location>
        <begin position="113"/>
        <end position="133"/>
    </location>
</feature>
<dbReference type="PANTHER" id="PTHR42709:SF6">
    <property type="entry name" value="UNDECAPRENYL PHOSPHATE TRANSPORTER A"/>
    <property type="match status" value="1"/>
</dbReference>
<evidence type="ECO:0000256" key="1">
    <source>
        <dbReference type="ARBA" id="ARBA00004651"/>
    </source>
</evidence>
<accession>A0A8J7WDU7</accession>
<evidence type="ECO:0000313" key="9">
    <source>
        <dbReference type="Proteomes" id="UP000681356"/>
    </source>
</evidence>
<dbReference type="InterPro" id="IPR032816">
    <property type="entry name" value="VTT_dom"/>
</dbReference>
<reference evidence="8" key="1">
    <citation type="submission" date="2021-04" db="EMBL/GenBank/DDBJ databases">
        <authorList>
            <person name="Yoon J."/>
        </authorList>
    </citation>
    <scope>NUCLEOTIDE SEQUENCE</scope>
    <source>
        <strain evidence="8">KMU-90</strain>
    </source>
</reference>
<dbReference type="RefSeq" id="WP_212536555.1">
    <property type="nucleotide sequence ID" value="NZ_JAGTUU010000004.1"/>
</dbReference>
<protein>
    <submittedName>
        <fullName evidence="8">DedA family protein</fullName>
    </submittedName>
</protein>
<comment type="caution">
    <text evidence="8">The sequence shown here is derived from an EMBL/GenBank/DDBJ whole genome shotgun (WGS) entry which is preliminary data.</text>
</comment>
<keyword evidence="5 6" id="KW-0472">Membrane</keyword>
<dbReference type="Proteomes" id="UP000681356">
    <property type="component" value="Unassembled WGS sequence"/>
</dbReference>
<feature type="domain" description="VTT" evidence="7">
    <location>
        <begin position="30"/>
        <end position="155"/>
    </location>
</feature>
<proteinExistence type="predicted"/>
<comment type="subcellular location">
    <subcellularLocation>
        <location evidence="1">Cell membrane</location>
        <topology evidence="1">Multi-pass membrane protein</topology>
    </subcellularLocation>
</comment>
<gene>
    <name evidence="8" type="ORF">KB874_10615</name>
</gene>
<evidence type="ECO:0000259" key="7">
    <source>
        <dbReference type="Pfam" id="PF09335"/>
    </source>
</evidence>
<organism evidence="8 9">
    <name type="scientific">Thetidibacter halocola</name>
    <dbReference type="NCBI Taxonomy" id="2827239"/>
    <lineage>
        <taxon>Bacteria</taxon>
        <taxon>Pseudomonadati</taxon>
        <taxon>Pseudomonadota</taxon>
        <taxon>Alphaproteobacteria</taxon>
        <taxon>Rhodobacterales</taxon>
        <taxon>Roseobacteraceae</taxon>
        <taxon>Thetidibacter</taxon>
    </lineage>
</organism>
<dbReference type="EMBL" id="JAGTUU010000004">
    <property type="protein sequence ID" value="MBS0124589.1"/>
    <property type="molecule type" value="Genomic_DNA"/>
</dbReference>
<evidence type="ECO:0000256" key="5">
    <source>
        <dbReference type="ARBA" id="ARBA00023136"/>
    </source>
</evidence>
<feature type="transmembrane region" description="Helical" evidence="6">
    <location>
        <begin position="145"/>
        <end position="166"/>
    </location>
</feature>
<keyword evidence="4 6" id="KW-1133">Transmembrane helix</keyword>
<keyword evidence="9" id="KW-1185">Reference proteome</keyword>
<feature type="transmembrane region" description="Helical" evidence="6">
    <location>
        <begin position="172"/>
        <end position="190"/>
    </location>
</feature>
<dbReference type="Pfam" id="PF09335">
    <property type="entry name" value="VTT_dom"/>
    <property type="match status" value="1"/>
</dbReference>
<dbReference type="GO" id="GO:0005886">
    <property type="term" value="C:plasma membrane"/>
    <property type="evidence" value="ECO:0007669"/>
    <property type="project" value="UniProtKB-SubCell"/>
</dbReference>
<name>A0A8J7WDU7_9RHOB</name>
<dbReference type="InterPro" id="IPR051311">
    <property type="entry name" value="DedA_domain"/>
</dbReference>
<evidence type="ECO:0000256" key="4">
    <source>
        <dbReference type="ARBA" id="ARBA00022989"/>
    </source>
</evidence>
<dbReference type="PANTHER" id="PTHR42709">
    <property type="entry name" value="ALKALINE PHOSPHATASE LIKE PROTEIN"/>
    <property type="match status" value="1"/>
</dbReference>
<evidence type="ECO:0000256" key="6">
    <source>
        <dbReference type="SAM" id="Phobius"/>
    </source>
</evidence>
<evidence type="ECO:0000256" key="2">
    <source>
        <dbReference type="ARBA" id="ARBA00022475"/>
    </source>
</evidence>